<keyword evidence="3" id="KW-1185">Reference proteome</keyword>
<evidence type="ECO:0000313" key="2">
    <source>
        <dbReference type="EMBL" id="ACO65778.1"/>
    </source>
</evidence>
<feature type="compositionally biased region" description="Low complexity" evidence="1">
    <location>
        <begin position="42"/>
        <end position="52"/>
    </location>
</feature>
<evidence type="ECO:0000313" key="3">
    <source>
        <dbReference type="Proteomes" id="UP000002009"/>
    </source>
</evidence>
<feature type="region of interest" description="Disordered" evidence="1">
    <location>
        <begin position="160"/>
        <end position="188"/>
    </location>
</feature>
<dbReference type="InParanoid" id="C1EBT4"/>
<gene>
    <name evidence="2" type="ORF">MICPUN_61182</name>
</gene>
<dbReference type="Proteomes" id="UP000002009">
    <property type="component" value="Chromosome 9"/>
</dbReference>
<reference evidence="2 3" key="1">
    <citation type="journal article" date="2009" name="Science">
        <title>Green evolution and dynamic adaptations revealed by genomes of the marine picoeukaryotes Micromonas.</title>
        <authorList>
            <person name="Worden A.Z."/>
            <person name="Lee J.H."/>
            <person name="Mock T."/>
            <person name="Rouze P."/>
            <person name="Simmons M.P."/>
            <person name="Aerts A.L."/>
            <person name="Allen A.E."/>
            <person name="Cuvelier M.L."/>
            <person name="Derelle E."/>
            <person name="Everett M.V."/>
            <person name="Foulon E."/>
            <person name="Grimwood J."/>
            <person name="Gundlach H."/>
            <person name="Henrissat B."/>
            <person name="Napoli C."/>
            <person name="McDonald S.M."/>
            <person name="Parker M.S."/>
            <person name="Rombauts S."/>
            <person name="Salamov A."/>
            <person name="Von Dassow P."/>
            <person name="Badger J.H."/>
            <person name="Coutinho P.M."/>
            <person name="Demir E."/>
            <person name="Dubchak I."/>
            <person name="Gentemann C."/>
            <person name="Eikrem W."/>
            <person name="Gready J.E."/>
            <person name="John U."/>
            <person name="Lanier W."/>
            <person name="Lindquist E.A."/>
            <person name="Lucas S."/>
            <person name="Mayer K.F."/>
            <person name="Moreau H."/>
            <person name="Not F."/>
            <person name="Otillar R."/>
            <person name="Panaud O."/>
            <person name="Pangilinan J."/>
            <person name="Paulsen I."/>
            <person name="Piegu B."/>
            <person name="Poliakov A."/>
            <person name="Robbens S."/>
            <person name="Schmutz J."/>
            <person name="Toulza E."/>
            <person name="Wyss T."/>
            <person name="Zelensky A."/>
            <person name="Zhou K."/>
            <person name="Armbrust E.V."/>
            <person name="Bhattacharya D."/>
            <person name="Goodenough U.W."/>
            <person name="Van de Peer Y."/>
            <person name="Grigoriev I.V."/>
        </authorList>
    </citation>
    <scope>NUCLEOTIDE SEQUENCE [LARGE SCALE GENOMIC DNA]</scope>
    <source>
        <strain evidence="3">RCC299 / NOUM17</strain>
    </source>
</reference>
<dbReference type="eggNOG" id="KOG2275">
    <property type="taxonomic scope" value="Eukaryota"/>
</dbReference>
<dbReference type="AlphaFoldDB" id="C1EBT4"/>
<organism evidence="2 3">
    <name type="scientific">Micromonas commoda (strain RCC299 / NOUM17 / CCMP2709)</name>
    <name type="common">Picoplanktonic green alga</name>
    <dbReference type="NCBI Taxonomy" id="296587"/>
    <lineage>
        <taxon>Eukaryota</taxon>
        <taxon>Viridiplantae</taxon>
        <taxon>Chlorophyta</taxon>
        <taxon>Mamiellophyceae</taxon>
        <taxon>Mamiellales</taxon>
        <taxon>Mamiellaceae</taxon>
        <taxon>Micromonas</taxon>
    </lineage>
</organism>
<dbReference type="STRING" id="296587.C1EBT4"/>
<dbReference type="OMA" id="DWQSQCA"/>
<dbReference type="EMBL" id="CP001329">
    <property type="protein sequence ID" value="ACO65778.1"/>
    <property type="molecule type" value="Genomic_DNA"/>
</dbReference>
<proteinExistence type="predicted"/>
<sequence length="357" mass="38729">MASTHTSVAFNAANPAARRGVASSSPSRPIPIRPKHNRHRWSSSPSSARRPDVVARAVATAEPDAEFRAAASGEWEGHRVYFDAQGAPQLLPDRVVPPAFKEYGVDLVDWQSQCAMNVTAEDGMYARELRFLPTQGCEADASTVESEEIRTVPLARVTPASNASGLAPGSFSSDTGDFPRSNDDNDAEPVTVEHCVGIDTVKKDGDVSRARVRVQQTIEGRDADVTGVCAWKEFYYEPFANAKSLCASCGGPNKWGEYPPRTQAEYVGPEWEGDAWDGFNGDGGDVVMLPSGVWCERCENDLGGVTLSAGWLVPDREAAYLPPVRDVDTHLVSVRVYDGEGKLAETRFIKRTRKPAA</sequence>
<feature type="region of interest" description="Disordered" evidence="1">
    <location>
        <begin position="1"/>
        <end position="52"/>
    </location>
</feature>
<dbReference type="FunCoup" id="C1EBT4">
    <property type="interactions" value="510"/>
</dbReference>
<name>C1EBT4_MICCC</name>
<dbReference type="OrthoDB" id="1883156at2759"/>
<dbReference type="KEGG" id="mis:MICPUN_61182"/>
<accession>C1EBT4</accession>
<dbReference type="RefSeq" id="XP_002504520.1">
    <property type="nucleotide sequence ID" value="XM_002504474.1"/>
</dbReference>
<dbReference type="GeneID" id="8246076"/>
<feature type="compositionally biased region" description="Polar residues" evidence="1">
    <location>
        <begin position="160"/>
        <end position="175"/>
    </location>
</feature>
<protein>
    <submittedName>
        <fullName evidence="2">Uncharacterized protein</fullName>
    </submittedName>
</protein>
<evidence type="ECO:0000256" key="1">
    <source>
        <dbReference type="SAM" id="MobiDB-lite"/>
    </source>
</evidence>